<proteinExistence type="predicted"/>
<dbReference type="PROSITE" id="PS51708">
    <property type="entry name" value="CHAD"/>
    <property type="match status" value="1"/>
</dbReference>
<dbReference type="InterPro" id="IPR038186">
    <property type="entry name" value="CHAD_dom_sf"/>
</dbReference>
<dbReference type="PANTHER" id="PTHR39339:SF1">
    <property type="entry name" value="CHAD DOMAIN-CONTAINING PROTEIN"/>
    <property type="match status" value="1"/>
</dbReference>
<accession>A0A1M6ANC9</accession>
<dbReference type="Pfam" id="PF05235">
    <property type="entry name" value="CHAD"/>
    <property type="match status" value="1"/>
</dbReference>
<gene>
    <name evidence="2" type="ORF">VA7868_03623</name>
</gene>
<evidence type="ECO:0000313" key="2">
    <source>
        <dbReference type="EMBL" id="SHI38014.1"/>
    </source>
</evidence>
<dbReference type="Gene3D" id="1.40.20.10">
    <property type="entry name" value="CHAD domain"/>
    <property type="match status" value="1"/>
</dbReference>
<dbReference type="AlphaFoldDB" id="A0A1M6ANC9"/>
<evidence type="ECO:0000313" key="3">
    <source>
        <dbReference type="Proteomes" id="UP000184608"/>
    </source>
</evidence>
<dbReference type="PANTHER" id="PTHR39339">
    <property type="entry name" value="SLR1444 PROTEIN"/>
    <property type="match status" value="1"/>
</dbReference>
<dbReference type="InterPro" id="IPR007899">
    <property type="entry name" value="CHAD_dom"/>
</dbReference>
<dbReference type="OrthoDB" id="7058692at2"/>
<sequence length="276" mass="32660">MAIRKFRQHTLQIISVMNQSHREFTTYQCGKETVHDLRVSIRRLMPLIKVLIRLEDERQVVTRLKYHQQQCKNVLKALSAPRDLEVQIRLTSSLQQSRSWPKHAKQSYTDSLYEEKARLDKEIVPTVTAMNLPESTRFFSRKMKHFSCDKALFRETLHTLHTQLEEKLRQSVSELKKHNERFHQARIVLKKFRYHVELETAAGGHMTVRESMADQAGILKQIQDHLGDTHDLSVALMMMKARKVDRSVVRHVETLYQRHLIRSVDYLLSREALLWK</sequence>
<name>A0A1M6ANC9_9VIBR</name>
<protein>
    <submittedName>
        <fullName evidence="2">CHAD domain protein</fullName>
    </submittedName>
</protein>
<keyword evidence="3" id="KW-1185">Reference proteome</keyword>
<dbReference type="SMART" id="SM00880">
    <property type="entry name" value="CHAD"/>
    <property type="match status" value="1"/>
</dbReference>
<organism evidence="2 3">
    <name type="scientific">Vibrio aerogenes CECT 7868</name>
    <dbReference type="NCBI Taxonomy" id="1216006"/>
    <lineage>
        <taxon>Bacteria</taxon>
        <taxon>Pseudomonadati</taxon>
        <taxon>Pseudomonadota</taxon>
        <taxon>Gammaproteobacteria</taxon>
        <taxon>Vibrionales</taxon>
        <taxon>Vibrionaceae</taxon>
        <taxon>Vibrio</taxon>
    </lineage>
</organism>
<dbReference type="RefSeq" id="WP_073605220.1">
    <property type="nucleotide sequence ID" value="NZ_FQXZ01000039.1"/>
</dbReference>
<dbReference type="Proteomes" id="UP000184608">
    <property type="component" value="Unassembled WGS sequence"/>
</dbReference>
<evidence type="ECO:0000259" key="1">
    <source>
        <dbReference type="PROSITE" id="PS51708"/>
    </source>
</evidence>
<dbReference type="EMBL" id="FQXZ01000039">
    <property type="protein sequence ID" value="SHI38014.1"/>
    <property type="molecule type" value="Genomic_DNA"/>
</dbReference>
<reference evidence="2 3" key="1">
    <citation type="submission" date="2016-11" db="EMBL/GenBank/DDBJ databases">
        <authorList>
            <person name="Jaros S."/>
            <person name="Januszkiewicz K."/>
            <person name="Wedrychowicz H."/>
        </authorList>
    </citation>
    <scope>NUCLEOTIDE SEQUENCE [LARGE SCALE GENOMIC DNA]</scope>
    <source>
        <strain evidence="2 3">CECT 7868</strain>
    </source>
</reference>
<feature type="domain" description="CHAD" evidence="1">
    <location>
        <begin position="1"/>
        <end position="276"/>
    </location>
</feature>
<dbReference type="STRING" id="1216006.VA7868_03623"/>